<dbReference type="InterPro" id="IPR016181">
    <property type="entry name" value="Acyl_CoA_acyltransferase"/>
</dbReference>
<organism evidence="2 3">
    <name type="scientific">Blastococcus saxobsidens</name>
    <dbReference type="NCBI Taxonomy" id="138336"/>
    <lineage>
        <taxon>Bacteria</taxon>
        <taxon>Bacillati</taxon>
        <taxon>Actinomycetota</taxon>
        <taxon>Actinomycetes</taxon>
        <taxon>Geodermatophilales</taxon>
        <taxon>Geodermatophilaceae</taxon>
        <taxon>Blastococcus</taxon>
    </lineage>
</organism>
<comment type="caution">
    <text evidence="2">The sequence shown here is derived from an EMBL/GenBank/DDBJ whole genome shotgun (WGS) entry which is preliminary data.</text>
</comment>
<dbReference type="PROSITE" id="PS51186">
    <property type="entry name" value="GNAT"/>
    <property type="match status" value="1"/>
</dbReference>
<dbReference type="InterPro" id="IPR000182">
    <property type="entry name" value="GNAT_dom"/>
</dbReference>
<dbReference type="Proteomes" id="UP000479241">
    <property type="component" value="Unassembled WGS sequence"/>
</dbReference>
<accession>A0A6L9VZY7</accession>
<proteinExistence type="predicted"/>
<protein>
    <submittedName>
        <fullName evidence="2">GNAT family N-acetyltransferase</fullName>
    </submittedName>
</protein>
<evidence type="ECO:0000313" key="3">
    <source>
        <dbReference type="Proteomes" id="UP000479241"/>
    </source>
</evidence>
<dbReference type="Gene3D" id="3.40.630.30">
    <property type="match status" value="1"/>
</dbReference>
<evidence type="ECO:0000259" key="1">
    <source>
        <dbReference type="PROSITE" id="PS51186"/>
    </source>
</evidence>
<name>A0A6L9VZY7_9ACTN</name>
<dbReference type="EMBL" id="JAAGWG010000007">
    <property type="protein sequence ID" value="NEK85323.1"/>
    <property type="molecule type" value="Genomic_DNA"/>
</dbReference>
<dbReference type="InterPro" id="IPR051531">
    <property type="entry name" value="N-acetyltransferase"/>
</dbReference>
<dbReference type="AlphaFoldDB" id="A0A6L9VZY7"/>
<keyword evidence="2" id="KW-0808">Transferase</keyword>
<evidence type="ECO:0000313" key="2">
    <source>
        <dbReference type="EMBL" id="NEK85323.1"/>
    </source>
</evidence>
<feature type="domain" description="N-acetyltransferase" evidence="1">
    <location>
        <begin position="4"/>
        <end position="164"/>
    </location>
</feature>
<reference evidence="2 3" key="1">
    <citation type="submission" date="2019-12" db="EMBL/GenBank/DDBJ databases">
        <title>the WGS of Blastococcus saxobsidens 67B17.</title>
        <authorList>
            <person name="Jiang Z."/>
        </authorList>
    </citation>
    <scope>NUCLEOTIDE SEQUENCE [LARGE SCALE GENOMIC DNA]</scope>
    <source>
        <strain evidence="2 3">67B17</strain>
    </source>
</reference>
<dbReference type="PANTHER" id="PTHR43792:SF1">
    <property type="entry name" value="N-ACETYLTRANSFERASE DOMAIN-CONTAINING PROTEIN"/>
    <property type="match status" value="1"/>
</dbReference>
<dbReference type="PANTHER" id="PTHR43792">
    <property type="entry name" value="GNAT FAMILY, PUTATIVE (AFU_ORTHOLOGUE AFUA_3G00765)-RELATED-RELATED"/>
    <property type="match status" value="1"/>
</dbReference>
<dbReference type="SUPFAM" id="SSF55729">
    <property type="entry name" value="Acyl-CoA N-acyltransferases (Nat)"/>
    <property type="match status" value="1"/>
</dbReference>
<gene>
    <name evidence="2" type="ORF">GCU60_06040</name>
</gene>
<dbReference type="RefSeq" id="WP_163203205.1">
    <property type="nucleotide sequence ID" value="NZ_JAAGWG010000007.1"/>
</dbReference>
<sequence>MSAPALRVPTAADADRWFELFDDVEVMRFIGSGEVRDREYYTGLVARQRELAEATGLCLFSVLADGEVAGFAGIHPWSHPWGPTGSLEAGWRLGRRFWGRGSATAAARAAVGLARDRGVPRLVSMIAGGNDASAAVARKLGMAPVRSHRSPEGLDVEEFGLTLD</sequence>
<dbReference type="GO" id="GO:0016747">
    <property type="term" value="F:acyltransferase activity, transferring groups other than amino-acyl groups"/>
    <property type="evidence" value="ECO:0007669"/>
    <property type="project" value="InterPro"/>
</dbReference>
<dbReference type="Pfam" id="PF13302">
    <property type="entry name" value="Acetyltransf_3"/>
    <property type="match status" value="1"/>
</dbReference>